<dbReference type="PROSITE" id="PS00061">
    <property type="entry name" value="ADH_SHORT"/>
    <property type="match status" value="1"/>
</dbReference>
<evidence type="ECO:0000256" key="1">
    <source>
        <dbReference type="ARBA" id="ARBA00006484"/>
    </source>
</evidence>
<dbReference type="Pfam" id="PF13561">
    <property type="entry name" value="adh_short_C2"/>
    <property type="match status" value="1"/>
</dbReference>
<keyword evidence="3" id="KW-1185">Reference proteome</keyword>
<proteinExistence type="inferred from homology"/>
<comment type="caution">
    <text evidence="2">The sequence shown here is derived from an EMBL/GenBank/DDBJ whole genome shotgun (WGS) entry which is preliminary data.</text>
</comment>
<evidence type="ECO:0000313" key="3">
    <source>
        <dbReference type="Proteomes" id="UP001597181"/>
    </source>
</evidence>
<name>A0ABW3TS28_9MICO</name>
<reference evidence="3" key="1">
    <citation type="journal article" date="2019" name="Int. J. Syst. Evol. Microbiol.">
        <title>The Global Catalogue of Microorganisms (GCM) 10K type strain sequencing project: providing services to taxonomists for standard genome sequencing and annotation.</title>
        <authorList>
            <consortium name="The Broad Institute Genomics Platform"/>
            <consortium name="The Broad Institute Genome Sequencing Center for Infectious Disease"/>
            <person name="Wu L."/>
            <person name="Ma J."/>
        </authorList>
    </citation>
    <scope>NUCLEOTIDE SEQUENCE [LARGE SCALE GENOMIC DNA]</scope>
    <source>
        <strain evidence="3">CCUG 50213</strain>
    </source>
</reference>
<dbReference type="EMBL" id="JBHTLY010000004">
    <property type="protein sequence ID" value="MFD1202227.1"/>
    <property type="molecule type" value="Genomic_DNA"/>
</dbReference>
<dbReference type="Proteomes" id="UP001597181">
    <property type="component" value="Unassembled WGS sequence"/>
</dbReference>
<dbReference type="SUPFAM" id="SSF51735">
    <property type="entry name" value="NAD(P)-binding Rossmann-fold domains"/>
    <property type="match status" value="1"/>
</dbReference>
<dbReference type="Gene3D" id="3.40.50.720">
    <property type="entry name" value="NAD(P)-binding Rossmann-like Domain"/>
    <property type="match status" value="1"/>
</dbReference>
<dbReference type="PANTHER" id="PTHR42879:SF2">
    <property type="entry name" value="3-OXOACYL-[ACYL-CARRIER-PROTEIN] REDUCTASE FABG"/>
    <property type="match status" value="1"/>
</dbReference>
<protein>
    <submittedName>
        <fullName evidence="2">SDR family NAD(P)-dependent oxidoreductase</fullName>
        <ecNumber evidence="2">1.1.1.-</ecNumber>
    </submittedName>
</protein>
<dbReference type="InterPro" id="IPR036291">
    <property type="entry name" value="NAD(P)-bd_dom_sf"/>
</dbReference>
<dbReference type="EC" id="1.1.1.-" evidence="2"/>
<gene>
    <name evidence="2" type="ORF">ACFQ3U_10030</name>
</gene>
<comment type="similarity">
    <text evidence="1">Belongs to the short-chain dehydrogenases/reductases (SDR) family.</text>
</comment>
<organism evidence="2 3">
    <name type="scientific">Leucobacter albus</name>
    <dbReference type="NCBI Taxonomy" id="272210"/>
    <lineage>
        <taxon>Bacteria</taxon>
        <taxon>Bacillati</taxon>
        <taxon>Actinomycetota</taxon>
        <taxon>Actinomycetes</taxon>
        <taxon>Micrococcales</taxon>
        <taxon>Microbacteriaceae</taxon>
        <taxon>Leucobacter</taxon>
    </lineage>
</organism>
<sequence>MTSAELDQRVVIVTGAARGLGAVIAECLEQASASVVRVDIAGGDFAADISTAAGNEAMVAHALQLHGRLDGIVLNAGVQHVRPLTEFPEEQWDRLHGVMLKGPFLGLQAAWPALAASGTGRAVIVSSTSAIAAEPDKSAYVSAKAGVMGLVRATAVEGGRDGVAVNAVLPGWMRTEMAEAQLRTAVDGGLDRAEAEARMFARQPVKRFVETGEVAAAVRFLLSPAASGITGVGLPVDLGLLAQ</sequence>
<dbReference type="InterPro" id="IPR002347">
    <property type="entry name" value="SDR_fam"/>
</dbReference>
<dbReference type="PANTHER" id="PTHR42879">
    <property type="entry name" value="3-OXOACYL-(ACYL-CARRIER-PROTEIN) REDUCTASE"/>
    <property type="match status" value="1"/>
</dbReference>
<dbReference type="InterPro" id="IPR050259">
    <property type="entry name" value="SDR"/>
</dbReference>
<keyword evidence="2" id="KW-0560">Oxidoreductase</keyword>
<dbReference type="RefSeq" id="WP_343961174.1">
    <property type="nucleotide sequence ID" value="NZ_BAAAKZ010000010.1"/>
</dbReference>
<accession>A0ABW3TS28</accession>
<dbReference type="GO" id="GO:0016491">
    <property type="term" value="F:oxidoreductase activity"/>
    <property type="evidence" value="ECO:0007669"/>
    <property type="project" value="UniProtKB-KW"/>
</dbReference>
<dbReference type="PRINTS" id="PR00081">
    <property type="entry name" value="GDHRDH"/>
</dbReference>
<evidence type="ECO:0000313" key="2">
    <source>
        <dbReference type="EMBL" id="MFD1202227.1"/>
    </source>
</evidence>
<dbReference type="InterPro" id="IPR020904">
    <property type="entry name" value="Sc_DH/Rdtase_CS"/>
</dbReference>